<sequence>MASGGRSGSGNDVMPVNLGAEIHPKGLFEAISFIEQNFANELGGAVIRQDFLTTKQRLEFFEVGFRSAFLSGLVTALLAPLAIGVIERHIPVFGSSAPNLFDTLFALLLAVGFSLGYALFLAISCTKFIGHFTRAMILNLLGGVVSGALLKALVAVIFFHFLYLFALSDAHLTWAALKLYDTALAPQAVQRIFAWVAEFRATFLTAAWFVVVTTLLFLAIPFAALACALRRNRRLIKAGLVKLPERRRG</sequence>
<gene>
    <name evidence="2" type="ORF">L9S41_17255</name>
</gene>
<evidence type="ECO:0008006" key="4">
    <source>
        <dbReference type="Google" id="ProtNLM"/>
    </source>
</evidence>
<feature type="transmembrane region" description="Helical" evidence="1">
    <location>
        <begin position="206"/>
        <end position="229"/>
    </location>
</feature>
<protein>
    <recommendedName>
        <fullName evidence="4">Yip1 domain-containing protein</fullName>
    </recommendedName>
</protein>
<dbReference type="RefSeq" id="WP_260747760.1">
    <property type="nucleotide sequence ID" value="NZ_CP092109.1"/>
</dbReference>
<reference evidence="2" key="1">
    <citation type="journal article" date="2022" name="Environ. Microbiol.">
        <title>Geoalkalibacter halelectricus SAP #1 sp. nov. possessing extracellular electron transfer and mineral#reducing capabilities from a haloalkaline environment.</title>
        <authorList>
            <person name="Yadav S."/>
            <person name="Singh R."/>
            <person name="Sundharam S.S."/>
            <person name="Chaudhary S."/>
            <person name="Krishnamurthi S."/>
            <person name="Patil S.A."/>
        </authorList>
    </citation>
    <scope>NUCLEOTIDE SEQUENCE</scope>
    <source>
        <strain evidence="2">SAP-1</strain>
    </source>
</reference>
<dbReference type="EMBL" id="CP092109">
    <property type="protein sequence ID" value="UWZ79408.1"/>
    <property type="molecule type" value="Genomic_DNA"/>
</dbReference>
<keyword evidence="3" id="KW-1185">Reference proteome</keyword>
<keyword evidence="1" id="KW-1133">Transmembrane helix</keyword>
<feature type="transmembrane region" description="Helical" evidence="1">
    <location>
        <begin position="137"/>
        <end position="165"/>
    </location>
</feature>
<organism evidence="2 3">
    <name type="scientific">Geoalkalibacter halelectricus</name>
    <dbReference type="NCBI Taxonomy" id="2847045"/>
    <lineage>
        <taxon>Bacteria</taxon>
        <taxon>Pseudomonadati</taxon>
        <taxon>Thermodesulfobacteriota</taxon>
        <taxon>Desulfuromonadia</taxon>
        <taxon>Desulfuromonadales</taxon>
        <taxon>Geoalkalibacteraceae</taxon>
        <taxon>Geoalkalibacter</taxon>
    </lineage>
</organism>
<keyword evidence="1" id="KW-0472">Membrane</keyword>
<dbReference type="Proteomes" id="UP001060414">
    <property type="component" value="Chromosome"/>
</dbReference>
<evidence type="ECO:0000313" key="3">
    <source>
        <dbReference type="Proteomes" id="UP001060414"/>
    </source>
</evidence>
<feature type="transmembrane region" description="Helical" evidence="1">
    <location>
        <begin position="63"/>
        <end position="83"/>
    </location>
</feature>
<evidence type="ECO:0000256" key="1">
    <source>
        <dbReference type="SAM" id="Phobius"/>
    </source>
</evidence>
<proteinExistence type="predicted"/>
<feature type="transmembrane region" description="Helical" evidence="1">
    <location>
        <begin position="103"/>
        <end position="125"/>
    </location>
</feature>
<evidence type="ECO:0000313" key="2">
    <source>
        <dbReference type="EMBL" id="UWZ79408.1"/>
    </source>
</evidence>
<name>A0ABY5ZJV1_9BACT</name>
<keyword evidence="1" id="KW-0812">Transmembrane</keyword>
<accession>A0ABY5ZJV1</accession>